<keyword evidence="2 6" id="KW-0418">Kinase</keyword>
<dbReference type="InterPro" id="IPR003594">
    <property type="entry name" value="HATPase_dom"/>
</dbReference>
<dbReference type="InterPro" id="IPR050482">
    <property type="entry name" value="Sensor_HK_TwoCompSys"/>
</dbReference>
<feature type="domain" description="Histidine kinase/HSP90-like ATPase" evidence="5">
    <location>
        <begin position="195"/>
        <end position="308"/>
    </location>
</feature>
<keyword evidence="4" id="KW-1133">Transmembrane helix</keyword>
<name>A0A7T2S9L0_DELAC</name>
<keyword evidence="1" id="KW-0808">Transferase</keyword>
<evidence type="ECO:0000313" key="6">
    <source>
        <dbReference type="EMBL" id="QPS11418.1"/>
    </source>
</evidence>
<dbReference type="Pfam" id="PF02518">
    <property type="entry name" value="HATPase_c"/>
    <property type="match status" value="1"/>
</dbReference>
<accession>A0A7T2S9L0</accession>
<dbReference type="InterPro" id="IPR036890">
    <property type="entry name" value="HATPase_C_sf"/>
</dbReference>
<evidence type="ECO:0000256" key="3">
    <source>
        <dbReference type="ARBA" id="ARBA00023012"/>
    </source>
</evidence>
<protein>
    <submittedName>
        <fullName evidence="6">Histidine kinase</fullName>
    </submittedName>
</protein>
<dbReference type="Proteomes" id="UP000594778">
    <property type="component" value="Chromosome"/>
</dbReference>
<proteinExistence type="predicted"/>
<dbReference type="SUPFAM" id="SSF55874">
    <property type="entry name" value="ATPase domain of HSP90 chaperone/DNA topoisomerase II/histidine kinase"/>
    <property type="match status" value="1"/>
</dbReference>
<dbReference type="EMBL" id="CP065668">
    <property type="protein sequence ID" value="QPS11418.1"/>
    <property type="molecule type" value="Genomic_DNA"/>
</dbReference>
<evidence type="ECO:0000256" key="2">
    <source>
        <dbReference type="ARBA" id="ARBA00022777"/>
    </source>
</evidence>
<evidence type="ECO:0000259" key="5">
    <source>
        <dbReference type="Pfam" id="PF02518"/>
    </source>
</evidence>
<dbReference type="GO" id="GO:0000160">
    <property type="term" value="P:phosphorelay signal transduction system"/>
    <property type="evidence" value="ECO:0007669"/>
    <property type="project" value="UniProtKB-KW"/>
</dbReference>
<evidence type="ECO:0000313" key="7">
    <source>
        <dbReference type="Proteomes" id="UP000594778"/>
    </source>
</evidence>
<gene>
    <name evidence="6" type="ORF">I6G66_06575</name>
</gene>
<dbReference type="Gene3D" id="3.30.565.10">
    <property type="entry name" value="Histidine kinase-like ATPase, C-terminal domain"/>
    <property type="match status" value="1"/>
</dbReference>
<sequence length="309" mass="33866">MAMKDPLRTLAICLALGLLQMLGLCAWLWQAGAQAPPWLCLASLALLISTALPCAIGAWRLHRLLLWRRRRSPRPSREVQAERRRIAADLHDGVGGLLVHAMALLDPRETRQRQAQELLEQALLELRLMVDAMDAMEDALPVRLARLRHRLQPVLDRRGMRICWSVADPHADAGLRGLPDLPDLPDLPRGQPSQQLLAIAQEAVSNALQHARATTLWLVLEPVEPVDRVDAASPGRDARRALHWELRVEDDGCGLPSDPGPGPGPAKDAIPPGLRGMGLAGMHRRAHAIGAVLDILPRAGGGVVVRVRW</sequence>
<dbReference type="PANTHER" id="PTHR24421">
    <property type="entry name" value="NITRATE/NITRITE SENSOR PROTEIN NARX-RELATED"/>
    <property type="match status" value="1"/>
</dbReference>
<keyword evidence="4" id="KW-0812">Transmembrane</keyword>
<keyword evidence="4" id="KW-0472">Membrane</keyword>
<evidence type="ECO:0000256" key="1">
    <source>
        <dbReference type="ARBA" id="ARBA00022679"/>
    </source>
</evidence>
<dbReference type="CDD" id="cd16917">
    <property type="entry name" value="HATPase_UhpB-NarQ-NarX-like"/>
    <property type="match status" value="1"/>
</dbReference>
<reference evidence="6 7" key="1">
    <citation type="submission" date="2020-12" db="EMBL/GenBank/DDBJ databases">
        <title>FDA dAtabase for Regulatory Grade micrObial Sequences (FDA-ARGOS): Supporting development and validation of Infectious Disease Dx tests.</title>
        <authorList>
            <person name="Sproer C."/>
            <person name="Gronow S."/>
            <person name="Severitt S."/>
            <person name="Schroder I."/>
            <person name="Tallon L."/>
            <person name="Sadzewicz L."/>
            <person name="Zhao X."/>
            <person name="Boylan J."/>
            <person name="Ott S."/>
            <person name="Bowen H."/>
            <person name="Vavikolanu K."/>
            <person name="Mehta A."/>
            <person name="Aluvathingal J."/>
            <person name="Nadendla S."/>
            <person name="Lowell S."/>
            <person name="Myers T."/>
            <person name="Yan Y."/>
            <person name="Sichtig H."/>
        </authorList>
    </citation>
    <scope>NUCLEOTIDE SEQUENCE [LARGE SCALE GENOMIC DNA]</scope>
    <source>
        <strain evidence="6 7">FDAARGOS_909</strain>
    </source>
</reference>
<keyword evidence="3" id="KW-0902">Two-component regulatory system</keyword>
<dbReference type="AlphaFoldDB" id="A0A7T2S9L0"/>
<evidence type="ECO:0000256" key="4">
    <source>
        <dbReference type="SAM" id="Phobius"/>
    </source>
</evidence>
<organism evidence="6 7">
    <name type="scientific">Delftia acidovorans</name>
    <name type="common">Pseudomonas acidovorans</name>
    <name type="synonym">Comamonas acidovorans</name>
    <dbReference type="NCBI Taxonomy" id="80866"/>
    <lineage>
        <taxon>Bacteria</taxon>
        <taxon>Pseudomonadati</taxon>
        <taxon>Pseudomonadota</taxon>
        <taxon>Betaproteobacteria</taxon>
        <taxon>Burkholderiales</taxon>
        <taxon>Comamonadaceae</taxon>
        <taxon>Delftia</taxon>
    </lineage>
</organism>
<dbReference type="GO" id="GO:0016301">
    <property type="term" value="F:kinase activity"/>
    <property type="evidence" value="ECO:0007669"/>
    <property type="project" value="UniProtKB-KW"/>
</dbReference>
<feature type="transmembrane region" description="Helical" evidence="4">
    <location>
        <begin position="43"/>
        <end position="61"/>
    </location>
</feature>